<evidence type="ECO:0000313" key="3">
    <source>
        <dbReference type="Proteomes" id="UP001358586"/>
    </source>
</evidence>
<name>A0ABR0PRB2_GOSAR</name>
<protein>
    <submittedName>
        <fullName evidence="2">Uncharacterized protein</fullName>
    </submittedName>
</protein>
<dbReference type="Proteomes" id="UP001358586">
    <property type="component" value="Chromosome 6"/>
</dbReference>
<keyword evidence="3" id="KW-1185">Reference proteome</keyword>
<gene>
    <name evidence="2" type="ORF">PVK06_021653</name>
</gene>
<comment type="caution">
    <text evidence="2">The sequence shown here is derived from an EMBL/GenBank/DDBJ whole genome shotgun (WGS) entry which is preliminary data.</text>
</comment>
<proteinExistence type="predicted"/>
<sequence>MKHVAVEHHVFDGRRREQRPDFANRGHDHGDLVQGTLTSYGGCAGAGVAVGGYGARLGVVRRLKAAVLSKG</sequence>
<reference evidence="2 3" key="1">
    <citation type="submission" date="2023-03" db="EMBL/GenBank/DDBJ databases">
        <title>WGS of Gossypium arboreum.</title>
        <authorList>
            <person name="Yu D."/>
        </authorList>
    </citation>
    <scope>NUCLEOTIDE SEQUENCE [LARGE SCALE GENOMIC DNA]</scope>
    <source>
        <tissue evidence="2">Leaf</tissue>
    </source>
</reference>
<evidence type="ECO:0000256" key="1">
    <source>
        <dbReference type="SAM" id="MobiDB-lite"/>
    </source>
</evidence>
<feature type="region of interest" description="Disordered" evidence="1">
    <location>
        <begin position="1"/>
        <end position="29"/>
    </location>
</feature>
<organism evidence="2 3">
    <name type="scientific">Gossypium arboreum</name>
    <name type="common">Tree cotton</name>
    <name type="synonym">Gossypium nanking</name>
    <dbReference type="NCBI Taxonomy" id="29729"/>
    <lineage>
        <taxon>Eukaryota</taxon>
        <taxon>Viridiplantae</taxon>
        <taxon>Streptophyta</taxon>
        <taxon>Embryophyta</taxon>
        <taxon>Tracheophyta</taxon>
        <taxon>Spermatophyta</taxon>
        <taxon>Magnoliopsida</taxon>
        <taxon>eudicotyledons</taxon>
        <taxon>Gunneridae</taxon>
        <taxon>Pentapetalae</taxon>
        <taxon>rosids</taxon>
        <taxon>malvids</taxon>
        <taxon>Malvales</taxon>
        <taxon>Malvaceae</taxon>
        <taxon>Malvoideae</taxon>
        <taxon>Gossypium</taxon>
    </lineage>
</organism>
<evidence type="ECO:0000313" key="2">
    <source>
        <dbReference type="EMBL" id="KAK5826725.1"/>
    </source>
</evidence>
<dbReference type="EMBL" id="JARKNE010000006">
    <property type="protein sequence ID" value="KAK5826725.1"/>
    <property type="molecule type" value="Genomic_DNA"/>
</dbReference>
<accession>A0ABR0PRB2</accession>